<sequence>MGPGGVCAHLEYQIEDMADYVAEMAQRLFDPNSPVAPDFRKFVLGLLSSTRLPHTTILLGMNYLAKRLSDLKLVDGMTKGGQMWRLLTVGLLLGSKFLDDNTFQNKSWSEVSGIEVSELNKMEHTWLDVINWKLFVDLDNCPQYQAWLANWKDWATDRKKVKAATLQRLSAPPAPLAPIDTNFSFKSRGYNAIYRGPKSATQERQQYVHYEHPTWANHSYPTPQHTPPSAPDSGVTTPDYSSANGPSPQYNQGSYSPYMEEARNRAAAIAAANVPYVVPQMSTRFNHQYLYNYSPHSHSPHHYSPQHYFHQYSIWNHPASDASYAPKAKYPHFMGYRGHQTVVG</sequence>
<reference evidence="2 3" key="1">
    <citation type="journal article" date="2014" name="Genome Announc.">
        <title>Draft genome sequence of Sclerotinia borealis, a psychrophilic plant pathogenic fungus.</title>
        <authorList>
            <person name="Mardanov A.V."/>
            <person name="Beletsky A.V."/>
            <person name="Kadnikov V.V."/>
            <person name="Ignatov A.N."/>
            <person name="Ravin N.V."/>
        </authorList>
    </citation>
    <scope>NUCLEOTIDE SEQUENCE [LARGE SCALE GENOMIC DNA]</scope>
    <source>
        <strain evidence="3">F-4157</strain>
    </source>
</reference>
<dbReference type="CDD" id="cd20557">
    <property type="entry name" value="CYCLIN_ScPCL1-like"/>
    <property type="match status" value="1"/>
</dbReference>
<dbReference type="GO" id="GO:0000307">
    <property type="term" value="C:cyclin-dependent protein kinase holoenzyme complex"/>
    <property type="evidence" value="ECO:0007669"/>
    <property type="project" value="TreeGrafter"/>
</dbReference>
<protein>
    <recommendedName>
        <fullName evidence="4">Cyclin-like protein</fullName>
    </recommendedName>
</protein>
<dbReference type="AlphaFoldDB" id="W9C4J0"/>
<dbReference type="Proteomes" id="UP000019487">
    <property type="component" value="Unassembled WGS sequence"/>
</dbReference>
<dbReference type="PANTHER" id="PTHR15615:SF27">
    <property type="entry name" value="PHO85 CYCLIN CLG1"/>
    <property type="match status" value="1"/>
</dbReference>
<accession>W9C4J0</accession>
<dbReference type="OrthoDB" id="244495at2759"/>
<evidence type="ECO:0000313" key="2">
    <source>
        <dbReference type="EMBL" id="ESZ90638.1"/>
    </source>
</evidence>
<feature type="compositionally biased region" description="Polar residues" evidence="1">
    <location>
        <begin position="234"/>
        <end position="255"/>
    </location>
</feature>
<evidence type="ECO:0008006" key="4">
    <source>
        <dbReference type="Google" id="ProtNLM"/>
    </source>
</evidence>
<dbReference type="Pfam" id="PF08613">
    <property type="entry name" value="Cyclin"/>
    <property type="match status" value="1"/>
</dbReference>
<organism evidence="2 3">
    <name type="scientific">Sclerotinia borealis (strain F-4128)</name>
    <dbReference type="NCBI Taxonomy" id="1432307"/>
    <lineage>
        <taxon>Eukaryota</taxon>
        <taxon>Fungi</taxon>
        <taxon>Dikarya</taxon>
        <taxon>Ascomycota</taxon>
        <taxon>Pezizomycotina</taxon>
        <taxon>Leotiomycetes</taxon>
        <taxon>Helotiales</taxon>
        <taxon>Sclerotiniaceae</taxon>
        <taxon>Sclerotinia</taxon>
    </lineage>
</organism>
<evidence type="ECO:0000313" key="3">
    <source>
        <dbReference type="Proteomes" id="UP000019487"/>
    </source>
</evidence>
<feature type="region of interest" description="Disordered" evidence="1">
    <location>
        <begin position="218"/>
        <end position="255"/>
    </location>
</feature>
<dbReference type="SUPFAM" id="SSF47954">
    <property type="entry name" value="Cyclin-like"/>
    <property type="match status" value="1"/>
</dbReference>
<dbReference type="InterPro" id="IPR036915">
    <property type="entry name" value="Cyclin-like_sf"/>
</dbReference>
<keyword evidence="3" id="KW-1185">Reference proteome</keyword>
<dbReference type="InterPro" id="IPR013922">
    <property type="entry name" value="Cyclin_PHO80-like"/>
</dbReference>
<dbReference type="HOGENOM" id="CLU_030504_0_0_1"/>
<dbReference type="GO" id="GO:0016538">
    <property type="term" value="F:cyclin-dependent protein serine/threonine kinase regulator activity"/>
    <property type="evidence" value="ECO:0007669"/>
    <property type="project" value="TreeGrafter"/>
</dbReference>
<evidence type="ECO:0000256" key="1">
    <source>
        <dbReference type="SAM" id="MobiDB-lite"/>
    </source>
</evidence>
<proteinExistence type="predicted"/>
<comment type="caution">
    <text evidence="2">The sequence shown here is derived from an EMBL/GenBank/DDBJ whole genome shotgun (WGS) entry which is preliminary data.</text>
</comment>
<dbReference type="EMBL" id="AYSA01000591">
    <property type="protein sequence ID" value="ESZ90638.1"/>
    <property type="molecule type" value="Genomic_DNA"/>
</dbReference>
<dbReference type="PANTHER" id="PTHR15615">
    <property type="match status" value="1"/>
</dbReference>
<dbReference type="GO" id="GO:0019901">
    <property type="term" value="F:protein kinase binding"/>
    <property type="evidence" value="ECO:0007669"/>
    <property type="project" value="InterPro"/>
</dbReference>
<dbReference type="Gene3D" id="1.10.472.10">
    <property type="entry name" value="Cyclin-like"/>
    <property type="match status" value="1"/>
</dbReference>
<name>W9C4J0_SCLBF</name>
<gene>
    <name evidence="2" type="ORF">SBOR_8972</name>
</gene>
<dbReference type="GO" id="GO:0005634">
    <property type="term" value="C:nucleus"/>
    <property type="evidence" value="ECO:0007669"/>
    <property type="project" value="TreeGrafter"/>
</dbReference>